<dbReference type="InterPro" id="IPR002123">
    <property type="entry name" value="Plipid/glycerol_acylTrfase"/>
</dbReference>
<evidence type="ECO:0000256" key="2">
    <source>
        <dbReference type="ARBA" id="ARBA00022679"/>
    </source>
</evidence>
<keyword evidence="7" id="KW-1185">Reference proteome</keyword>
<comment type="caution">
    <text evidence="6">The sequence shown here is derived from an EMBL/GenBank/DDBJ whole genome shotgun (WGS) entry which is preliminary data.</text>
</comment>
<evidence type="ECO:0000313" key="6">
    <source>
        <dbReference type="EMBL" id="TWT57614.1"/>
    </source>
</evidence>
<dbReference type="Pfam" id="PF01553">
    <property type="entry name" value="Acyltransferase"/>
    <property type="match status" value="1"/>
</dbReference>
<organism evidence="6 7">
    <name type="scientific">Thalassoglobus neptunius</name>
    <dbReference type="NCBI Taxonomy" id="1938619"/>
    <lineage>
        <taxon>Bacteria</taxon>
        <taxon>Pseudomonadati</taxon>
        <taxon>Planctomycetota</taxon>
        <taxon>Planctomycetia</taxon>
        <taxon>Planctomycetales</taxon>
        <taxon>Planctomycetaceae</taxon>
        <taxon>Thalassoglobus</taxon>
    </lineage>
</organism>
<comment type="pathway">
    <text evidence="1">Lipid metabolism.</text>
</comment>
<feature type="domain" description="Phospholipid/glycerol acyltransferase" evidence="5">
    <location>
        <begin position="47"/>
        <end position="159"/>
    </location>
</feature>
<dbReference type="GO" id="GO:0006654">
    <property type="term" value="P:phosphatidic acid biosynthetic process"/>
    <property type="evidence" value="ECO:0007669"/>
    <property type="project" value="TreeGrafter"/>
</dbReference>
<protein>
    <submittedName>
        <fullName evidence="6">1-acyl-sn-glycerol-3-phosphate acyltransferase</fullName>
        <ecNumber evidence="6">2.3.1.-</ecNumber>
    </submittedName>
</protein>
<keyword evidence="2 6" id="KW-0808">Transferase</keyword>
<reference evidence="6 7" key="1">
    <citation type="submission" date="2019-02" db="EMBL/GenBank/DDBJ databases">
        <title>Deep-cultivation of Planctomycetes and their phenomic and genomic characterization uncovers novel biology.</title>
        <authorList>
            <person name="Wiegand S."/>
            <person name="Jogler M."/>
            <person name="Boedeker C."/>
            <person name="Pinto D."/>
            <person name="Vollmers J."/>
            <person name="Rivas-Marin E."/>
            <person name="Kohn T."/>
            <person name="Peeters S.H."/>
            <person name="Heuer A."/>
            <person name="Rast P."/>
            <person name="Oberbeckmann S."/>
            <person name="Bunk B."/>
            <person name="Jeske O."/>
            <person name="Meyerdierks A."/>
            <person name="Storesund J.E."/>
            <person name="Kallscheuer N."/>
            <person name="Luecker S."/>
            <person name="Lage O.M."/>
            <person name="Pohl T."/>
            <person name="Merkel B.J."/>
            <person name="Hornburger P."/>
            <person name="Mueller R.-W."/>
            <person name="Bruemmer F."/>
            <person name="Labrenz M."/>
            <person name="Spormann A.M."/>
            <person name="Op Den Camp H."/>
            <person name="Overmann J."/>
            <person name="Amann R."/>
            <person name="Jetten M.S.M."/>
            <person name="Mascher T."/>
            <person name="Medema M.H."/>
            <person name="Devos D.P."/>
            <person name="Kaster A.-K."/>
            <person name="Ovreas L."/>
            <person name="Rohde M."/>
            <person name="Galperin M.Y."/>
            <person name="Jogler C."/>
        </authorList>
    </citation>
    <scope>NUCLEOTIDE SEQUENCE [LARGE SCALE GENOMIC DNA]</scope>
    <source>
        <strain evidence="6 7">KOR42</strain>
    </source>
</reference>
<proteinExistence type="predicted"/>
<evidence type="ECO:0000256" key="4">
    <source>
        <dbReference type="SAM" id="MobiDB-lite"/>
    </source>
</evidence>
<dbReference type="SMART" id="SM00563">
    <property type="entry name" value="PlsC"/>
    <property type="match status" value="1"/>
</dbReference>
<accession>A0A5C5X3K4</accession>
<dbReference type="PANTHER" id="PTHR10434">
    <property type="entry name" value="1-ACYL-SN-GLYCEROL-3-PHOSPHATE ACYLTRANSFERASE"/>
    <property type="match status" value="1"/>
</dbReference>
<dbReference type="OrthoDB" id="9803035at2"/>
<dbReference type="AlphaFoldDB" id="A0A5C5X3K4"/>
<feature type="region of interest" description="Disordered" evidence="4">
    <location>
        <begin position="212"/>
        <end position="255"/>
    </location>
</feature>
<evidence type="ECO:0000259" key="5">
    <source>
        <dbReference type="SMART" id="SM00563"/>
    </source>
</evidence>
<dbReference type="Proteomes" id="UP000317243">
    <property type="component" value="Unassembled WGS sequence"/>
</dbReference>
<dbReference type="CDD" id="cd07989">
    <property type="entry name" value="LPLAT_AGPAT-like"/>
    <property type="match status" value="1"/>
</dbReference>
<evidence type="ECO:0000313" key="7">
    <source>
        <dbReference type="Proteomes" id="UP000317243"/>
    </source>
</evidence>
<sequence>MSDSEELPDPLDRNLCWRTIQVALQFLFAIWFGYRAKGIEHLPKGGALFLVNHQSFLDPLLVGLPLRRPVSFLARDNLFKVPVVGWILRNTYVMSIRRESAGTESLRKSIARVQHGFYVGLFPEGTRTLDSQLGNIKPGFISIARRGGVPIVPVGISGAFEAMPKNSFWIRPTRVRVVFGKPIPAERVAQLSQKDRQEEFLSVVSSEIDGCRRQAEKWRNGETLEDMSVASHSGEEESTASSESSGGAGSSKDSM</sequence>
<dbReference type="SUPFAM" id="SSF69593">
    <property type="entry name" value="Glycerol-3-phosphate (1)-acyltransferase"/>
    <property type="match status" value="1"/>
</dbReference>
<evidence type="ECO:0000256" key="1">
    <source>
        <dbReference type="ARBA" id="ARBA00005189"/>
    </source>
</evidence>
<name>A0A5C5X3K4_9PLAN</name>
<gene>
    <name evidence="6" type="primary">plsC</name>
    <name evidence="6" type="ORF">KOR42_09760</name>
</gene>
<dbReference type="GO" id="GO:0003841">
    <property type="term" value="F:1-acylglycerol-3-phosphate O-acyltransferase activity"/>
    <property type="evidence" value="ECO:0007669"/>
    <property type="project" value="TreeGrafter"/>
</dbReference>
<feature type="compositionally biased region" description="Basic and acidic residues" evidence="4">
    <location>
        <begin position="212"/>
        <end position="222"/>
    </location>
</feature>
<dbReference type="RefSeq" id="WP_146507429.1">
    <property type="nucleotide sequence ID" value="NZ_SIHI01000001.1"/>
</dbReference>
<dbReference type="EC" id="2.3.1.-" evidence="6"/>
<evidence type="ECO:0000256" key="3">
    <source>
        <dbReference type="ARBA" id="ARBA00023315"/>
    </source>
</evidence>
<dbReference type="EMBL" id="SIHI01000001">
    <property type="protein sequence ID" value="TWT57614.1"/>
    <property type="molecule type" value="Genomic_DNA"/>
</dbReference>
<dbReference type="PANTHER" id="PTHR10434:SF11">
    <property type="entry name" value="1-ACYL-SN-GLYCEROL-3-PHOSPHATE ACYLTRANSFERASE"/>
    <property type="match status" value="1"/>
</dbReference>
<keyword evidence="3 6" id="KW-0012">Acyltransferase</keyword>